<feature type="compositionally biased region" description="Basic and acidic residues" evidence="1">
    <location>
        <begin position="133"/>
        <end position="151"/>
    </location>
</feature>
<organism evidence="3 4">
    <name type="scientific">Microbacterium caowuchunii</name>
    <dbReference type="NCBI Taxonomy" id="2614638"/>
    <lineage>
        <taxon>Bacteria</taxon>
        <taxon>Bacillati</taxon>
        <taxon>Actinomycetota</taxon>
        <taxon>Actinomycetes</taxon>
        <taxon>Micrococcales</taxon>
        <taxon>Microbacteriaceae</taxon>
        <taxon>Microbacterium</taxon>
    </lineage>
</organism>
<reference evidence="4" key="1">
    <citation type="submission" date="2019-09" db="EMBL/GenBank/DDBJ databases">
        <title>Mumia zhuanghuii sp. nov. isolated from the intestinal contents of plateau pika (Ochotona curzoniae) in the Qinghai-Tibet plateau of China.</title>
        <authorList>
            <person name="Tian Z."/>
        </authorList>
    </citation>
    <scope>NUCLEOTIDE SEQUENCE [LARGE SCALE GENOMIC DNA]</scope>
    <source>
        <strain evidence="4">L-033</strain>
    </source>
</reference>
<dbReference type="InterPro" id="IPR027417">
    <property type="entry name" value="P-loop_NTPase"/>
</dbReference>
<dbReference type="GO" id="GO:0051782">
    <property type="term" value="P:negative regulation of cell division"/>
    <property type="evidence" value="ECO:0007669"/>
    <property type="project" value="TreeGrafter"/>
</dbReference>
<evidence type="ECO:0000313" key="3">
    <source>
        <dbReference type="EMBL" id="KAA9135925.1"/>
    </source>
</evidence>
<dbReference type="PANTHER" id="PTHR43384">
    <property type="entry name" value="SEPTUM SITE-DETERMINING PROTEIN MIND HOMOLOG, CHLOROPLASTIC-RELATED"/>
    <property type="match status" value="1"/>
</dbReference>
<gene>
    <name evidence="3" type="ORF">F6B40_01745</name>
</gene>
<dbReference type="RefSeq" id="WP_150891778.1">
    <property type="nucleotide sequence ID" value="NZ_VYUY01000003.1"/>
</dbReference>
<dbReference type="InterPro" id="IPR002586">
    <property type="entry name" value="CobQ/CobB/MinD/ParA_Nub-bd_dom"/>
</dbReference>
<dbReference type="Pfam" id="PF01656">
    <property type="entry name" value="CbiA"/>
    <property type="match status" value="1"/>
</dbReference>
<protein>
    <submittedName>
        <fullName evidence="3">MinD/ParA family protein</fullName>
    </submittedName>
</protein>
<feature type="domain" description="CobQ/CobB/MinD/ParA nucleotide binding" evidence="2">
    <location>
        <begin position="244"/>
        <end position="453"/>
    </location>
</feature>
<feature type="region of interest" description="Disordered" evidence="1">
    <location>
        <begin position="111"/>
        <end position="160"/>
    </location>
</feature>
<evidence type="ECO:0000256" key="1">
    <source>
        <dbReference type="SAM" id="MobiDB-lite"/>
    </source>
</evidence>
<dbReference type="GO" id="GO:0016887">
    <property type="term" value="F:ATP hydrolysis activity"/>
    <property type="evidence" value="ECO:0007669"/>
    <property type="project" value="TreeGrafter"/>
</dbReference>
<dbReference type="AlphaFoldDB" id="A0A5N0TL94"/>
<dbReference type="GO" id="GO:0005524">
    <property type="term" value="F:ATP binding"/>
    <property type="evidence" value="ECO:0007669"/>
    <property type="project" value="TreeGrafter"/>
</dbReference>
<evidence type="ECO:0000313" key="4">
    <source>
        <dbReference type="Proteomes" id="UP000326838"/>
    </source>
</evidence>
<proteinExistence type="predicted"/>
<dbReference type="Proteomes" id="UP000326838">
    <property type="component" value="Unassembled WGS sequence"/>
</dbReference>
<dbReference type="InterPro" id="IPR050625">
    <property type="entry name" value="ParA/MinD_ATPase"/>
</dbReference>
<dbReference type="EMBL" id="VYUY01000003">
    <property type="protein sequence ID" value="KAA9135925.1"/>
    <property type="molecule type" value="Genomic_DNA"/>
</dbReference>
<sequence>MPDRDDQNQVDGDDDIIDEPVSVDAAGFDILGTQTAQVAVTLPPSDEDDYVDDDVLADDVAPEPVAFVSITRPADTEEVHVVHEDDVEGTEPDPSAPRVDTVDAVEVHDTGETPRVMPEAEPAPTGPVSAAPRKAEPRTDAPRPARAEGRALEQAADAVPAPVTLAARRVDEQDAHRETPDLLTADRLLQGDRLPRREPEGTWPHLVYSLTGGRVRLSDSPRARGRRELDAKIAAPLAGGARFVAILSRKGGVGKTTVTALLGMALADAREDRVIALDANPDRGTLAERIGRPSGKTVRDLTGSRTRVHGFNEISSIVVRDETRLDVLASDADPHISEAFDDSDYRDVAALAAHYYSIVLTDTGTGIVHSVMGATLEASDSLVIVAGLSIDEARLASETLTWLETNGYADLARQAVVVLNASRPGAPLIRQNELEEHFRSRVRAVVRLPYDARIATGGAITFRDLQPATRTAARELAAVVVEGIGTVRATGAA</sequence>
<dbReference type="GO" id="GO:0009898">
    <property type="term" value="C:cytoplasmic side of plasma membrane"/>
    <property type="evidence" value="ECO:0007669"/>
    <property type="project" value="TreeGrafter"/>
</dbReference>
<comment type="caution">
    <text evidence="3">The sequence shown here is derived from an EMBL/GenBank/DDBJ whole genome shotgun (WGS) entry which is preliminary data.</text>
</comment>
<evidence type="ECO:0000259" key="2">
    <source>
        <dbReference type="Pfam" id="PF01656"/>
    </source>
</evidence>
<accession>A0A5N0TL94</accession>
<dbReference type="GO" id="GO:0005829">
    <property type="term" value="C:cytosol"/>
    <property type="evidence" value="ECO:0007669"/>
    <property type="project" value="TreeGrafter"/>
</dbReference>
<dbReference type="PANTHER" id="PTHR43384:SF14">
    <property type="entry name" value="ESX-1 SECRETION-ASSOCIATED PROTEIN ESPI"/>
    <property type="match status" value="1"/>
</dbReference>
<name>A0A5N0TL94_9MICO</name>
<dbReference type="SUPFAM" id="SSF52540">
    <property type="entry name" value="P-loop containing nucleoside triphosphate hydrolases"/>
    <property type="match status" value="1"/>
</dbReference>
<keyword evidence="4" id="KW-1185">Reference proteome</keyword>
<dbReference type="Gene3D" id="3.40.50.300">
    <property type="entry name" value="P-loop containing nucleotide triphosphate hydrolases"/>
    <property type="match status" value="1"/>
</dbReference>